<dbReference type="AlphaFoldDB" id="A0A916Z4N5"/>
<feature type="signal peptide" evidence="3">
    <location>
        <begin position="1"/>
        <end position="21"/>
    </location>
</feature>
<keyword evidence="1" id="KW-0175">Coiled coil</keyword>
<gene>
    <name evidence="4" type="ORF">GCM10011514_45040</name>
</gene>
<reference evidence="4" key="1">
    <citation type="journal article" date="2014" name="Int. J. Syst. Evol. Microbiol.">
        <title>Complete genome sequence of Corynebacterium casei LMG S-19264T (=DSM 44701T), isolated from a smear-ripened cheese.</title>
        <authorList>
            <consortium name="US DOE Joint Genome Institute (JGI-PGF)"/>
            <person name="Walter F."/>
            <person name="Albersmeier A."/>
            <person name="Kalinowski J."/>
            <person name="Ruckert C."/>
        </authorList>
    </citation>
    <scope>NUCLEOTIDE SEQUENCE</scope>
    <source>
        <strain evidence="4">CGMCC 1.15958</strain>
    </source>
</reference>
<sequence length="384" mass="43512">MLKYTLAVLLFVLPKVAWCLADTLKIANAGNLSERTVGLKLQVNSNLKDGCTFTISSQEDSITVSLFGKAIKNDTLFLMQDNSQEARNRIYGLLGCEEADLKTKYYTPDPRFGTDVINHLINRIYSLPNHQSSLVISPIAVADEAVASSSGFFTKEMLWGIIGILVLTIGLLTYLYLMAKKKTTSTSDDPLKDKINEIKSELGMRGNYSDLSALDALLNKYFDSIKLGKDYEELSRELESTKQSHQKALQEIETQNSQEKEYLTAILNEYVRPFIVHFKDDTDYPANRETQQKLVENLLPLAFHFMSYVKHKNGVSNEQDMLNLQQFRNPQTHSLLKTIDFSANTTNTDNKLVLHIIDVLKQYEVNELKNVNINGYIIKNDSSK</sequence>
<evidence type="ECO:0000256" key="3">
    <source>
        <dbReference type="SAM" id="SignalP"/>
    </source>
</evidence>
<dbReference type="EMBL" id="BMKK01000012">
    <property type="protein sequence ID" value="GGD76076.1"/>
    <property type="molecule type" value="Genomic_DNA"/>
</dbReference>
<feature type="transmembrane region" description="Helical" evidence="2">
    <location>
        <begin position="157"/>
        <end position="177"/>
    </location>
</feature>
<keyword evidence="3" id="KW-0732">Signal</keyword>
<protein>
    <submittedName>
        <fullName evidence="4">Uncharacterized protein</fullName>
    </submittedName>
</protein>
<reference evidence="4" key="2">
    <citation type="submission" date="2020-09" db="EMBL/GenBank/DDBJ databases">
        <authorList>
            <person name="Sun Q."/>
            <person name="Zhou Y."/>
        </authorList>
    </citation>
    <scope>NUCLEOTIDE SEQUENCE</scope>
    <source>
        <strain evidence="4">CGMCC 1.15958</strain>
    </source>
</reference>
<feature type="coiled-coil region" evidence="1">
    <location>
        <begin position="231"/>
        <end position="258"/>
    </location>
</feature>
<evidence type="ECO:0000313" key="5">
    <source>
        <dbReference type="Proteomes" id="UP000609064"/>
    </source>
</evidence>
<evidence type="ECO:0000256" key="1">
    <source>
        <dbReference type="SAM" id="Coils"/>
    </source>
</evidence>
<keyword evidence="5" id="KW-1185">Reference proteome</keyword>
<feature type="chain" id="PRO_5037800857" evidence="3">
    <location>
        <begin position="22"/>
        <end position="384"/>
    </location>
</feature>
<dbReference type="RefSeq" id="WP_188769696.1">
    <property type="nucleotide sequence ID" value="NZ_BMKK01000012.1"/>
</dbReference>
<name>A0A916Z4N5_9BACT</name>
<proteinExistence type="predicted"/>
<keyword evidence="2" id="KW-0472">Membrane</keyword>
<dbReference type="Proteomes" id="UP000609064">
    <property type="component" value="Unassembled WGS sequence"/>
</dbReference>
<keyword evidence="2" id="KW-1133">Transmembrane helix</keyword>
<accession>A0A916Z4N5</accession>
<comment type="caution">
    <text evidence="4">The sequence shown here is derived from an EMBL/GenBank/DDBJ whole genome shotgun (WGS) entry which is preliminary data.</text>
</comment>
<organism evidence="4 5">
    <name type="scientific">Emticicia aquatilis</name>
    <dbReference type="NCBI Taxonomy" id="1537369"/>
    <lineage>
        <taxon>Bacteria</taxon>
        <taxon>Pseudomonadati</taxon>
        <taxon>Bacteroidota</taxon>
        <taxon>Cytophagia</taxon>
        <taxon>Cytophagales</taxon>
        <taxon>Leadbetterellaceae</taxon>
        <taxon>Emticicia</taxon>
    </lineage>
</organism>
<evidence type="ECO:0000313" key="4">
    <source>
        <dbReference type="EMBL" id="GGD76076.1"/>
    </source>
</evidence>
<evidence type="ECO:0000256" key="2">
    <source>
        <dbReference type="SAM" id="Phobius"/>
    </source>
</evidence>
<keyword evidence="2" id="KW-0812">Transmembrane</keyword>